<dbReference type="InterPro" id="IPR012340">
    <property type="entry name" value="NA-bd_OB-fold"/>
</dbReference>
<evidence type="ECO:0000313" key="3">
    <source>
        <dbReference type="Proteomes" id="UP000001979"/>
    </source>
</evidence>
<dbReference type="EMBL" id="CP000300">
    <property type="protein sequence ID" value="ABE52290.1"/>
    <property type="molecule type" value="Genomic_DNA"/>
</dbReference>
<dbReference type="GO" id="GO:0003677">
    <property type="term" value="F:DNA binding"/>
    <property type="evidence" value="ECO:0007669"/>
    <property type="project" value="UniProtKB-KW"/>
</dbReference>
<dbReference type="GO" id="GO:0000724">
    <property type="term" value="P:double-strand break repair via homologous recombination"/>
    <property type="evidence" value="ECO:0007669"/>
    <property type="project" value="TreeGrafter"/>
</dbReference>
<evidence type="ECO:0000313" key="2">
    <source>
        <dbReference type="EMBL" id="ABE52290.1"/>
    </source>
</evidence>
<reference evidence="3" key="1">
    <citation type="journal article" date="2009" name="ISME J.">
        <title>The genome sequence of the psychrophilic archaeon, Methanococcoides burtonii: the role of genome evolution in cold adaptation.</title>
        <authorList>
            <person name="Allen M.A."/>
            <person name="Lauro F.M."/>
            <person name="Williams T.J."/>
            <person name="Burg D."/>
            <person name="Siddiqui K.S."/>
            <person name="De Francisci D."/>
            <person name="Chong K.W."/>
            <person name="Pilak O."/>
            <person name="Chew H.H."/>
            <person name="De Maere M.Z."/>
            <person name="Ting L."/>
            <person name="Katrib M."/>
            <person name="Ng C."/>
            <person name="Sowers K.R."/>
            <person name="Galperin M.Y."/>
            <person name="Anderson I.J."/>
            <person name="Ivanova N."/>
            <person name="Dalin E."/>
            <person name="Martinez M."/>
            <person name="Lapidus A."/>
            <person name="Hauser L."/>
            <person name="Land M."/>
            <person name="Thomas T."/>
            <person name="Cavicchioli R."/>
        </authorList>
    </citation>
    <scope>NUCLEOTIDE SEQUENCE [LARGE SCALE GENOMIC DNA]</scope>
    <source>
        <strain evidence="3">DSM 6242 / NBRC 107633 / OCM 468 / ACE-M</strain>
    </source>
</reference>
<proteinExistence type="predicted"/>
<dbReference type="Proteomes" id="UP000001979">
    <property type="component" value="Chromosome"/>
</dbReference>
<accession>Q12W86</accession>
<dbReference type="PANTHER" id="PTHR13356">
    <property type="entry name" value="OB FOLD NUCLEIC ACID BINDING PROTEIN-RELATED"/>
    <property type="match status" value="1"/>
</dbReference>
<dbReference type="PANTHER" id="PTHR13356:SF10">
    <property type="entry name" value="REPLICATION FACTOR-A PROTEIN 1"/>
    <property type="match status" value="1"/>
</dbReference>
<dbReference type="CDD" id="cd04491">
    <property type="entry name" value="SoSSB_OBF"/>
    <property type="match status" value="2"/>
</dbReference>
<dbReference type="Gene3D" id="2.40.50.140">
    <property type="entry name" value="Nucleic acid-binding proteins"/>
    <property type="match status" value="2"/>
</dbReference>
<dbReference type="InterPro" id="IPR051231">
    <property type="entry name" value="SOSS-B"/>
</dbReference>
<dbReference type="AlphaFoldDB" id="Q12W86"/>
<evidence type="ECO:0000256" key="1">
    <source>
        <dbReference type="ARBA" id="ARBA00023125"/>
    </source>
</evidence>
<dbReference type="KEGG" id="mbu:Mbur_1374"/>
<dbReference type="GO" id="GO:0010212">
    <property type="term" value="P:response to ionizing radiation"/>
    <property type="evidence" value="ECO:0007669"/>
    <property type="project" value="TreeGrafter"/>
</dbReference>
<dbReference type="NCBIfam" id="NF005554">
    <property type="entry name" value="PRK07218.1"/>
    <property type="match status" value="1"/>
</dbReference>
<sequence>MEEMLRLCTVSLKWENMMDEKYAPHIEELTKVLANVDRSMIENEFDLLIKYRVPISEAKRTIIKKFRSSGFMIRGIKELSVGEKGFSLEVRILKISEKTVDLKGERTIIFSGILADRSGLCPFTSWKQLALNVGDAVRISNASVRNWYNRTEVSISAYSEVLLLDDSSLPDISELAVIPVKKFIDVGPSDLFISSVAAIIDLYHRNVDVKGEDLTIIEGVLADETGRLPFVSWSPLDGVDIGSIIRFKDASVRVYRGVPSIHLDSSTPVELVGPGEDLSFDPMSVNKPPEPVCISEVLHADGIFDVVLVGNIVSVRPGSGLIARCPICNRVILKNVCRSHGAVDGLQDMRIKLVLDDGTGSVLVMLNRELSEIVYGKTLHESFSLLGKTMSMNAIFEDMKRVLTGRYIGVRGNTSRSEFGVTFVTKSVWVPDHDAEKRIYHLLKRLDGVE</sequence>
<keyword evidence="3" id="KW-1185">Reference proteome</keyword>
<organism evidence="2 3">
    <name type="scientific">Methanococcoides burtonii (strain DSM 6242 / NBRC 107633 / OCM 468 / ACE-M)</name>
    <dbReference type="NCBI Taxonomy" id="259564"/>
    <lineage>
        <taxon>Archaea</taxon>
        <taxon>Methanobacteriati</taxon>
        <taxon>Methanobacteriota</taxon>
        <taxon>Stenosarchaea group</taxon>
        <taxon>Methanomicrobia</taxon>
        <taxon>Methanosarcinales</taxon>
        <taxon>Methanosarcinaceae</taxon>
        <taxon>Methanococcoides</taxon>
    </lineage>
</organism>
<dbReference type="HOGENOM" id="CLU_031172_1_0_2"/>
<protein>
    <submittedName>
        <fullName evidence="2">Nucleic acid binding protein</fullName>
    </submittedName>
</protein>
<dbReference type="SUPFAM" id="SSF50249">
    <property type="entry name" value="Nucleic acid-binding proteins"/>
    <property type="match status" value="3"/>
</dbReference>
<name>Q12W86_METBU</name>
<dbReference type="STRING" id="259564.Mbur_1374"/>
<gene>
    <name evidence="2" type="ordered locus">Mbur_1374</name>
</gene>
<keyword evidence="1" id="KW-0238">DNA-binding</keyword>